<proteinExistence type="predicted"/>
<keyword evidence="1" id="KW-0472">Membrane</keyword>
<comment type="caution">
    <text evidence="2">The sequence shown here is derived from an EMBL/GenBank/DDBJ whole genome shotgun (WGS) entry which is preliminary data.</text>
</comment>
<organism evidence="2 4">
    <name type="scientific">Segatella copri</name>
    <dbReference type="NCBI Taxonomy" id="165179"/>
    <lineage>
        <taxon>Bacteria</taxon>
        <taxon>Pseudomonadati</taxon>
        <taxon>Bacteroidota</taxon>
        <taxon>Bacteroidia</taxon>
        <taxon>Bacteroidales</taxon>
        <taxon>Prevotellaceae</taxon>
        <taxon>Segatella</taxon>
    </lineage>
</organism>
<protein>
    <submittedName>
        <fullName evidence="2">Uncharacterized protein</fullName>
    </submittedName>
</protein>
<dbReference type="GeneID" id="75431540"/>
<evidence type="ECO:0000313" key="4">
    <source>
        <dbReference type="Proteomes" id="UP001209074"/>
    </source>
</evidence>
<gene>
    <name evidence="2" type="ORF">ONT05_05775</name>
    <name evidence="3" type="ORF">ONT19_07385</name>
</gene>
<keyword evidence="1" id="KW-0812">Transmembrane</keyword>
<evidence type="ECO:0000313" key="3">
    <source>
        <dbReference type="EMBL" id="MCW4131414.1"/>
    </source>
</evidence>
<dbReference type="EMBL" id="JAPDUS010000008">
    <property type="protein sequence ID" value="MCW4093068.1"/>
    <property type="molecule type" value="Genomic_DNA"/>
</dbReference>
<reference evidence="2" key="1">
    <citation type="submission" date="2022-11" db="EMBL/GenBank/DDBJ databases">
        <title>Genomic repertoires linked with pathogenic potency of arthritogenic Prevotella copri isolated from the gut of rheumatoid arthritis patients.</title>
        <authorList>
            <person name="Nii T."/>
            <person name="Maeda Y."/>
            <person name="Motooka D."/>
            <person name="Naito M."/>
            <person name="Matsumoto Y."/>
            <person name="Ogawa T."/>
            <person name="Oguro-Igashira E."/>
            <person name="Kishikawa T."/>
            <person name="Yamashita M."/>
            <person name="Koizumi S."/>
            <person name="Kurakawa T."/>
            <person name="Okumura R."/>
            <person name="Kayama H."/>
            <person name="Murakami M."/>
            <person name="Sakaguchi T."/>
            <person name="Das B."/>
            <person name="Nakamura S."/>
            <person name="Okada Y."/>
            <person name="Kumanogoh A."/>
            <person name="Takeda K."/>
        </authorList>
    </citation>
    <scope>NUCLEOTIDE SEQUENCE</scope>
    <source>
        <strain evidence="3">H019-1</strain>
        <strain evidence="2">N016-13</strain>
    </source>
</reference>
<keyword evidence="1" id="KW-1133">Transmembrane helix</keyword>
<feature type="transmembrane region" description="Helical" evidence="1">
    <location>
        <begin position="6"/>
        <end position="27"/>
    </location>
</feature>
<evidence type="ECO:0000256" key="1">
    <source>
        <dbReference type="SAM" id="Phobius"/>
    </source>
</evidence>
<dbReference type="Proteomes" id="UP001209074">
    <property type="component" value="Unassembled WGS sequence"/>
</dbReference>
<name>A0AAP3AZ91_9BACT</name>
<sequence>MTTQEINFAMICGALILICLFAVGLIIHEKSQQKKNAQWE</sequence>
<accession>A0AAP3AZ91</accession>
<dbReference type="RefSeq" id="WP_006847295.1">
    <property type="nucleotide sequence ID" value="NZ_CP134816.1"/>
</dbReference>
<dbReference type="EMBL" id="JAPDVG010000001">
    <property type="protein sequence ID" value="MCW4131414.1"/>
    <property type="molecule type" value="Genomic_DNA"/>
</dbReference>
<evidence type="ECO:0000313" key="2">
    <source>
        <dbReference type="EMBL" id="MCW4093068.1"/>
    </source>
</evidence>
<dbReference type="AlphaFoldDB" id="A0AAP3AZ91"/>
<dbReference type="Proteomes" id="UP001209417">
    <property type="component" value="Unassembled WGS sequence"/>
</dbReference>